<gene>
    <name evidence="2" type="ordered locus">Thicy_0501</name>
</gene>
<dbReference type="Proteomes" id="UP000009232">
    <property type="component" value="Chromosome"/>
</dbReference>
<dbReference type="KEGG" id="tcy:Thicy_0501"/>
<dbReference type="Pfam" id="PF02464">
    <property type="entry name" value="CinA"/>
    <property type="match status" value="1"/>
</dbReference>
<evidence type="ECO:0000313" key="3">
    <source>
        <dbReference type="Proteomes" id="UP000009232"/>
    </source>
</evidence>
<dbReference type="InterPro" id="IPR036653">
    <property type="entry name" value="CinA-like_C"/>
</dbReference>
<feature type="domain" description="CinA C-terminal" evidence="1">
    <location>
        <begin position="13"/>
        <end position="163"/>
    </location>
</feature>
<proteinExistence type="predicted"/>
<reference evidence="2 3" key="1">
    <citation type="submission" date="2011-05" db="EMBL/GenBank/DDBJ databases">
        <title>Complete sequence of Thioalkalimicrobium cyclicum ALM1.</title>
        <authorList>
            <consortium name="US DOE Joint Genome Institute"/>
            <person name="Lucas S."/>
            <person name="Han J."/>
            <person name="Lapidus A."/>
            <person name="Cheng J.-F."/>
            <person name="Goodwin L."/>
            <person name="Pitluck S."/>
            <person name="Peters L."/>
            <person name="Mikhailova N."/>
            <person name="Davenport K."/>
            <person name="Han C."/>
            <person name="Tapia R."/>
            <person name="Land M."/>
            <person name="Hauser L."/>
            <person name="Kyrpides N."/>
            <person name="Ivanova N."/>
            <person name="Pagani I."/>
            <person name="Kappler U."/>
            <person name="Woyke T."/>
        </authorList>
    </citation>
    <scope>NUCLEOTIDE SEQUENCE [LARGE SCALE GENOMIC DNA]</scope>
    <source>
        <strain evidence="3">DSM 14477 / JCM 11371 / ALM1</strain>
    </source>
</reference>
<dbReference type="InterPro" id="IPR008136">
    <property type="entry name" value="CinA_C"/>
</dbReference>
<dbReference type="AlphaFoldDB" id="F6DBG6"/>
<keyword evidence="3" id="KW-1185">Reference proteome</keyword>
<protein>
    <submittedName>
        <fullName evidence="2">CinA domain protein</fullName>
    </submittedName>
</protein>
<dbReference type="EMBL" id="CP002776">
    <property type="protein sequence ID" value="AEG31274.1"/>
    <property type="molecule type" value="Genomic_DNA"/>
</dbReference>
<dbReference type="eggNOG" id="COG1546">
    <property type="taxonomic scope" value="Bacteria"/>
</dbReference>
<evidence type="ECO:0000259" key="1">
    <source>
        <dbReference type="Pfam" id="PF02464"/>
    </source>
</evidence>
<dbReference type="STRING" id="717773.Thicy_0501"/>
<dbReference type="Gene3D" id="3.90.950.20">
    <property type="entry name" value="CinA-like"/>
    <property type="match status" value="1"/>
</dbReference>
<dbReference type="OrthoDB" id="9801454at2"/>
<organism evidence="2 3">
    <name type="scientific">Thiomicrospira cyclica (strain DSM 14477 / JCM 11371 / ALM1)</name>
    <name type="common">Thioalkalimicrobium cyclicum</name>
    <dbReference type="NCBI Taxonomy" id="717773"/>
    <lineage>
        <taxon>Bacteria</taxon>
        <taxon>Pseudomonadati</taxon>
        <taxon>Pseudomonadota</taxon>
        <taxon>Gammaproteobacteria</taxon>
        <taxon>Thiotrichales</taxon>
        <taxon>Piscirickettsiaceae</taxon>
        <taxon>Thiomicrospira</taxon>
    </lineage>
</organism>
<sequence length="168" mass="17631">MSIEQKIVDSVSSLAQIMLDKQALLATAESCTGGMMAQVVTDLPGSSVWFDRGFVTYSNAAKQQLLDVNAVTLAQSGAVSQACVTEMVAGALRFSDADYVVACSGIAGPGGGSPDKPVGTVWLAWGRRQGGKRARIITKVFHFEGNRQAVRQQTTLAGLKGLIGLVNN</sequence>
<dbReference type="HOGENOM" id="CLU_030805_1_1_6"/>
<dbReference type="NCBIfam" id="TIGR00199">
    <property type="entry name" value="PncC_domain"/>
    <property type="match status" value="1"/>
</dbReference>
<name>F6DBG6_THICA</name>
<dbReference type="SUPFAM" id="SSF142433">
    <property type="entry name" value="CinA-like"/>
    <property type="match status" value="1"/>
</dbReference>
<dbReference type="RefSeq" id="WP_013835055.1">
    <property type="nucleotide sequence ID" value="NC_015581.1"/>
</dbReference>
<accession>F6DBG6</accession>
<evidence type="ECO:0000313" key="2">
    <source>
        <dbReference type="EMBL" id="AEG31274.1"/>
    </source>
</evidence>